<reference evidence="1 2" key="2">
    <citation type="submission" date="2007-04" db="EMBL/GenBank/DDBJ databases">
        <title>Draft genome sequence of Eubacterium ventriosum (ATCC 27560).</title>
        <authorList>
            <person name="Sudarsanam P."/>
            <person name="Ley R."/>
            <person name="Guruge J."/>
            <person name="Turnbaugh P.J."/>
            <person name="Mahowald M."/>
            <person name="Liep D."/>
            <person name="Gordon J."/>
        </authorList>
    </citation>
    <scope>NUCLEOTIDE SEQUENCE [LARGE SCALE GENOMIC DNA]</scope>
    <source>
        <strain evidence="1 2">ATCC 27560</strain>
    </source>
</reference>
<dbReference type="STRING" id="411463.EUBVEN_01882"/>
<reference evidence="1 2" key="1">
    <citation type="submission" date="2007-03" db="EMBL/GenBank/DDBJ databases">
        <authorList>
            <person name="Fulton L."/>
            <person name="Clifton S."/>
            <person name="Fulton B."/>
            <person name="Xu J."/>
            <person name="Minx P."/>
            <person name="Pepin K.H."/>
            <person name="Johnson M."/>
            <person name="Thiruvilangam P."/>
            <person name="Bhonagiri V."/>
            <person name="Nash W.E."/>
            <person name="Mardis E.R."/>
            <person name="Wilson R.K."/>
        </authorList>
    </citation>
    <scope>NUCLEOTIDE SEQUENCE [LARGE SCALE GENOMIC DNA]</scope>
    <source>
        <strain evidence="1 2">ATCC 27560</strain>
    </source>
</reference>
<evidence type="ECO:0000313" key="1">
    <source>
        <dbReference type="EMBL" id="EDM51099.1"/>
    </source>
</evidence>
<protein>
    <submittedName>
        <fullName evidence="1">Uncharacterized protein</fullName>
    </submittedName>
</protein>
<dbReference type="HOGENOM" id="CLU_3165717_0_0_9"/>
<dbReference type="eggNOG" id="COG2865">
    <property type="taxonomic scope" value="Bacteria"/>
</dbReference>
<sequence>MFGMNIKDLIGEATEYDKKLALEEKKPKSWCKSVSAFANTFGEAIMKHS</sequence>
<dbReference type="Proteomes" id="UP000006000">
    <property type="component" value="Unassembled WGS sequence"/>
</dbReference>
<gene>
    <name evidence="1" type="ORF">EUBVEN_01882</name>
</gene>
<dbReference type="AlphaFoldDB" id="A5Z842"/>
<proteinExistence type="predicted"/>
<organism evidence="1 2">
    <name type="scientific">Eubacterium ventriosum ATCC 27560</name>
    <dbReference type="NCBI Taxonomy" id="411463"/>
    <lineage>
        <taxon>Bacteria</taxon>
        <taxon>Bacillati</taxon>
        <taxon>Bacillota</taxon>
        <taxon>Clostridia</taxon>
        <taxon>Eubacteriales</taxon>
        <taxon>Eubacteriaceae</taxon>
        <taxon>Eubacterium</taxon>
    </lineage>
</organism>
<name>A5Z842_9FIRM</name>
<dbReference type="EMBL" id="AAVL02000035">
    <property type="protein sequence ID" value="EDM51099.1"/>
    <property type="molecule type" value="Genomic_DNA"/>
</dbReference>
<evidence type="ECO:0000313" key="2">
    <source>
        <dbReference type="Proteomes" id="UP000006000"/>
    </source>
</evidence>
<comment type="caution">
    <text evidence="1">The sequence shown here is derived from an EMBL/GenBank/DDBJ whole genome shotgun (WGS) entry which is preliminary data.</text>
</comment>
<accession>A5Z842</accession>